<gene>
    <name evidence="1" type="ORF">SR876_30785</name>
</gene>
<protein>
    <submittedName>
        <fullName evidence="1">Uncharacterized protein</fullName>
    </submittedName>
</protein>
<sequence length="98" mass="10689">MFSNLKQPGPAAAACPQYTIYHIFPAQGICRYQYHYSIANGELRSNLEDLSYEEKDEEPDAATLFDDFALRAAQYIDSGATAISCANTLAMLAKTGTG</sequence>
<evidence type="ECO:0000313" key="2">
    <source>
        <dbReference type="Proteomes" id="UP001326715"/>
    </source>
</evidence>
<accession>A0ABZ0XFP0</accession>
<dbReference type="EMBL" id="CP140154">
    <property type="protein sequence ID" value="WQG89320.1"/>
    <property type="molecule type" value="Genomic_DNA"/>
</dbReference>
<organism evidence="1 2">
    <name type="scientific">Chitinophaga sancti</name>
    <dbReference type="NCBI Taxonomy" id="1004"/>
    <lineage>
        <taxon>Bacteria</taxon>
        <taxon>Pseudomonadati</taxon>
        <taxon>Bacteroidota</taxon>
        <taxon>Chitinophagia</taxon>
        <taxon>Chitinophagales</taxon>
        <taxon>Chitinophagaceae</taxon>
        <taxon>Chitinophaga</taxon>
    </lineage>
</organism>
<name>A0ABZ0XFP0_9BACT</name>
<evidence type="ECO:0000313" key="1">
    <source>
        <dbReference type="EMBL" id="WQG89320.1"/>
    </source>
</evidence>
<keyword evidence="2" id="KW-1185">Reference proteome</keyword>
<reference evidence="1 2" key="1">
    <citation type="submission" date="2023-11" db="EMBL/GenBank/DDBJ databases">
        <title>MicrobeMod: A computational toolkit for identifying prokaryotic methylation and restriction-modification with nanopore sequencing.</title>
        <authorList>
            <person name="Crits-Christoph A."/>
            <person name="Kang S.C."/>
            <person name="Lee H."/>
            <person name="Ostrov N."/>
        </authorList>
    </citation>
    <scope>NUCLEOTIDE SEQUENCE [LARGE SCALE GENOMIC DNA]</scope>
    <source>
        <strain evidence="1 2">ATCC 23090</strain>
    </source>
</reference>
<dbReference type="Proteomes" id="UP001326715">
    <property type="component" value="Chromosome"/>
</dbReference>
<dbReference type="RefSeq" id="WP_072361498.1">
    <property type="nucleotide sequence ID" value="NZ_CP139972.1"/>
</dbReference>
<proteinExistence type="predicted"/>